<evidence type="ECO:0000313" key="5">
    <source>
        <dbReference type="WBParaSite" id="HDID_0000954101-mRNA-1"/>
    </source>
</evidence>
<dbReference type="EMBL" id="UYSG01011315">
    <property type="protein sequence ID" value="VDL61920.1"/>
    <property type="molecule type" value="Genomic_DNA"/>
</dbReference>
<dbReference type="PRINTS" id="PR00935">
    <property type="entry name" value="BAND41"/>
</dbReference>
<protein>
    <submittedName>
        <fullName evidence="5">FERM domain-containing protein</fullName>
    </submittedName>
</protein>
<gene>
    <name evidence="3" type="ORF">HDID_LOCUS9539</name>
</gene>
<dbReference type="Proteomes" id="UP000274504">
    <property type="component" value="Unassembled WGS sequence"/>
</dbReference>
<evidence type="ECO:0000256" key="1">
    <source>
        <dbReference type="SAM" id="MobiDB-lite"/>
    </source>
</evidence>
<accession>A0A158QFV0</accession>
<reference evidence="3 4" key="2">
    <citation type="submission" date="2018-11" db="EMBL/GenBank/DDBJ databases">
        <authorList>
            <consortium name="Pathogen Informatics"/>
        </authorList>
    </citation>
    <scope>NUCLEOTIDE SEQUENCE [LARGE SCALE GENOMIC DNA]</scope>
</reference>
<dbReference type="AlphaFoldDB" id="A0A158QFV0"/>
<dbReference type="PRINTS" id="PR00661">
    <property type="entry name" value="ERMFAMILY"/>
</dbReference>
<dbReference type="SMART" id="SM01196">
    <property type="entry name" value="FERM_C"/>
    <property type="match status" value="1"/>
</dbReference>
<dbReference type="SUPFAM" id="SSF50729">
    <property type="entry name" value="PH domain-like"/>
    <property type="match status" value="1"/>
</dbReference>
<dbReference type="WBParaSite" id="HDID_0000954101-mRNA-1">
    <property type="protein sequence ID" value="HDID_0000954101-mRNA-1"/>
    <property type="gene ID" value="HDID_0000954101"/>
</dbReference>
<dbReference type="InterPro" id="IPR011993">
    <property type="entry name" value="PH-like_dom_sf"/>
</dbReference>
<dbReference type="Gene3D" id="3.10.20.90">
    <property type="entry name" value="Phosphatidylinositol 3-kinase Catalytic Subunit, Chain A, domain 1"/>
    <property type="match status" value="1"/>
</dbReference>
<feature type="domain" description="FERM" evidence="2">
    <location>
        <begin position="1"/>
        <end position="291"/>
    </location>
</feature>
<dbReference type="Gene3D" id="2.30.29.30">
    <property type="entry name" value="Pleckstrin-homology domain (PH domain)/Phosphotyrosine-binding domain (PTB)"/>
    <property type="match status" value="1"/>
</dbReference>
<dbReference type="GO" id="GO:0008092">
    <property type="term" value="F:cytoskeletal protein binding"/>
    <property type="evidence" value="ECO:0007669"/>
    <property type="project" value="InterPro"/>
</dbReference>
<dbReference type="SMART" id="SM00295">
    <property type="entry name" value="B41"/>
    <property type="match status" value="1"/>
</dbReference>
<dbReference type="GO" id="GO:0005085">
    <property type="term" value="F:guanyl-nucleotide exchange factor activity"/>
    <property type="evidence" value="ECO:0007669"/>
    <property type="project" value="TreeGrafter"/>
</dbReference>
<dbReference type="PANTHER" id="PTHR45858:SF5">
    <property type="entry name" value="MOESIN_EZRIN_RADIXIN HOMOLOG 1"/>
    <property type="match status" value="1"/>
</dbReference>
<dbReference type="Pfam" id="PF09380">
    <property type="entry name" value="FERM_C"/>
    <property type="match status" value="1"/>
</dbReference>
<dbReference type="SMART" id="SM01195">
    <property type="entry name" value="FA"/>
    <property type="match status" value="1"/>
</dbReference>
<dbReference type="PANTHER" id="PTHR45858">
    <property type="entry name" value="FERM DOMAIN CONTAINING PROTEIN"/>
    <property type="match status" value="1"/>
</dbReference>
<dbReference type="Pfam" id="PF00373">
    <property type="entry name" value="FERM_M"/>
    <property type="match status" value="1"/>
</dbReference>
<dbReference type="InterPro" id="IPR000798">
    <property type="entry name" value="Ez/rad/moesin-like"/>
</dbReference>
<dbReference type="PROSITE" id="PS50057">
    <property type="entry name" value="FERM_3"/>
    <property type="match status" value="1"/>
</dbReference>
<organism evidence="5">
    <name type="scientific">Hymenolepis diminuta</name>
    <name type="common">Rat tapeworm</name>
    <dbReference type="NCBI Taxonomy" id="6216"/>
    <lineage>
        <taxon>Eukaryota</taxon>
        <taxon>Metazoa</taxon>
        <taxon>Spiralia</taxon>
        <taxon>Lophotrochozoa</taxon>
        <taxon>Platyhelminthes</taxon>
        <taxon>Cestoda</taxon>
        <taxon>Eucestoda</taxon>
        <taxon>Cyclophyllidea</taxon>
        <taxon>Hymenolepididae</taxon>
        <taxon>Hymenolepis</taxon>
    </lineage>
</organism>
<dbReference type="SUPFAM" id="SSF54236">
    <property type="entry name" value="Ubiquitin-like"/>
    <property type="match status" value="1"/>
</dbReference>
<dbReference type="InterPro" id="IPR019748">
    <property type="entry name" value="FERM_central"/>
</dbReference>
<dbReference type="CDD" id="cd14473">
    <property type="entry name" value="FERM_B-lobe"/>
    <property type="match status" value="1"/>
</dbReference>
<feature type="region of interest" description="Disordered" evidence="1">
    <location>
        <begin position="540"/>
        <end position="573"/>
    </location>
</feature>
<proteinExistence type="predicted"/>
<dbReference type="Pfam" id="PF08736">
    <property type="entry name" value="FA"/>
    <property type="match status" value="1"/>
</dbReference>
<dbReference type="InterPro" id="IPR019749">
    <property type="entry name" value="Band_41_domain"/>
</dbReference>
<dbReference type="InterPro" id="IPR051835">
    <property type="entry name" value="RAC1-GEF"/>
</dbReference>
<sequence length="573" mass="63767">MQEHHASGSAISPKHPVGKRPIRPRCPGQEFFDLVVQLLQLEDTDYFDLEYEDSMGNRCWLDHFKPIYKPVSQMLRKPAQFSFKVKFYTTHLDLLTNKLTRRLFALQVKKDLIDGELNCGENTAALLTAFILQAELGDREEEDRRILTYLENIRLSKQYSPAFLSKVVDLHSNLEGMSEGEAYYRLLDAARKLEFYGLKLHPARENGGITLNLGVTHAGLFLYQGKTKLNHFSWSKIRKLSFKRTKFLIKLHPGIEPFGKDTVEFNFDTRDACKNFWKKCLEHHAFFRSREIRGEAGAGGGGLGGFGAGIWMSSAPSAHPYASQPSLRFAEELGHKASASAERSSYGSGNGGGDGVYRLSRSASLKSSNRNQGLFSKGSSYRYCGRTQQQLIESSYNSSGETISSEKRSRSVGRLGSGQNINRFGSPHLRRSVAHMDEKREGDLPSLLQNQHTLFRGSSSSTVAADFGLPTTSLPDHYQLLFLSTPIRKPISTRYRKSSTHSVDQSSLTTESPAKVGAQLLESEFGASVPRVFSVNLIKTSKRPDESGSLTNASSPVVTSAATRPPDVESFTK</sequence>
<dbReference type="InterPro" id="IPR018980">
    <property type="entry name" value="FERM_PH-like_C"/>
</dbReference>
<dbReference type="InterPro" id="IPR000299">
    <property type="entry name" value="FERM_domain"/>
</dbReference>
<evidence type="ECO:0000313" key="3">
    <source>
        <dbReference type="EMBL" id="VDL61920.1"/>
    </source>
</evidence>
<dbReference type="InterPro" id="IPR014847">
    <property type="entry name" value="FA"/>
</dbReference>
<dbReference type="FunFam" id="2.30.29.30:FF:000002">
    <property type="entry name" value="Band 4.1-like protein 5 isoform 1"/>
    <property type="match status" value="1"/>
</dbReference>
<evidence type="ECO:0000313" key="4">
    <source>
        <dbReference type="Proteomes" id="UP000274504"/>
    </source>
</evidence>
<dbReference type="InterPro" id="IPR035963">
    <property type="entry name" value="FERM_2"/>
</dbReference>
<dbReference type="Gene3D" id="1.20.80.10">
    <property type="match status" value="1"/>
</dbReference>
<reference evidence="5" key="1">
    <citation type="submission" date="2016-04" db="UniProtKB">
        <authorList>
            <consortium name="WormBaseParasite"/>
        </authorList>
    </citation>
    <scope>IDENTIFICATION</scope>
</reference>
<dbReference type="STRING" id="6216.A0A158QFV0"/>
<feature type="compositionally biased region" description="Polar residues" evidence="1">
    <location>
        <begin position="548"/>
        <end position="562"/>
    </location>
</feature>
<dbReference type="SUPFAM" id="SSF47031">
    <property type="entry name" value="Second domain of FERM"/>
    <property type="match status" value="1"/>
</dbReference>
<dbReference type="OrthoDB" id="6589456at2759"/>
<dbReference type="InterPro" id="IPR014352">
    <property type="entry name" value="FERM/acyl-CoA-bd_prot_sf"/>
</dbReference>
<feature type="region of interest" description="Disordered" evidence="1">
    <location>
        <begin position="395"/>
        <end position="428"/>
    </location>
</feature>
<name>A0A158QFV0_HYMDI</name>
<evidence type="ECO:0000259" key="2">
    <source>
        <dbReference type="PROSITE" id="PS50057"/>
    </source>
</evidence>
<dbReference type="Pfam" id="PF09379">
    <property type="entry name" value="FERM_N"/>
    <property type="match status" value="1"/>
</dbReference>
<dbReference type="InterPro" id="IPR029071">
    <property type="entry name" value="Ubiquitin-like_domsf"/>
</dbReference>
<dbReference type="InterPro" id="IPR018979">
    <property type="entry name" value="FERM_N"/>
</dbReference>